<dbReference type="PANTHER" id="PTHR34388:SF1">
    <property type="entry name" value="DNA POLYMERASE III SUBUNIT DELTA"/>
    <property type="match status" value="1"/>
</dbReference>
<dbReference type="OrthoDB" id="9770982at2"/>
<keyword evidence="6" id="KW-0239">DNA-directed DNA polymerase</keyword>
<dbReference type="InterPro" id="IPR008921">
    <property type="entry name" value="DNA_pol3_clamp-load_cplx_C"/>
</dbReference>
<dbReference type="EMBL" id="CP014476">
    <property type="protein sequence ID" value="AMK75561.1"/>
    <property type="molecule type" value="Genomic_DNA"/>
</dbReference>
<dbReference type="AlphaFoldDB" id="A0A140E587"/>
<feature type="domain" description="DNA polymerase III delta N-terminal" evidence="10">
    <location>
        <begin position="20"/>
        <end position="136"/>
    </location>
</feature>
<dbReference type="STRING" id="1538553.JT25_003510"/>
<dbReference type="KEGG" id="mdn:JT25_003510"/>
<dbReference type="Proteomes" id="UP000030512">
    <property type="component" value="Chromosome"/>
</dbReference>
<dbReference type="GO" id="GO:0003887">
    <property type="term" value="F:DNA-directed DNA polymerase activity"/>
    <property type="evidence" value="ECO:0007669"/>
    <property type="project" value="UniProtKB-UniRule"/>
</dbReference>
<dbReference type="InterPro" id="IPR032780">
    <property type="entry name" value="DNA_pol3_delt_C"/>
</dbReference>
<keyword evidence="13" id="KW-1185">Reference proteome</keyword>
<evidence type="ECO:0000256" key="6">
    <source>
        <dbReference type="ARBA" id="ARBA00022932"/>
    </source>
</evidence>
<dbReference type="Pfam" id="PF06144">
    <property type="entry name" value="DNA_pol3_delta"/>
    <property type="match status" value="1"/>
</dbReference>
<evidence type="ECO:0000256" key="3">
    <source>
        <dbReference type="ARBA" id="ARBA00022679"/>
    </source>
</evidence>
<dbReference type="Gene3D" id="1.10.8.60">
    <property type="match status" value="1"/>
</dbReference>
<keyword evidence="5" id="KW-0235">DNA replication</keyword>
<gene>
    <name evidence="12" type="ORF">JT25_003510</name>
</gene>
<evidence type="ECO:0000259" key="10">
    <source>
        <dbReference type="Pfam" id="PF06144"/>
    </source>
</evidence>
<dbReference type="GO" id="GO:0003677">
    <property type="term" value="F:DNA binding"/>
    <property type="evidence" value="ECO:0007669"/>
    <property type="project" value="InterPro"/>
</dbReference>
<protein>
    <recommendedName>
        <fullName evidence="2 9">DNA polymerase III subunit delta</fullName>
        <ecNumber evidence="1 9">2.7.7.7</ecNumber>
    </recommendedName>
</protein>
<evidence type="ECO:0000256" key="9">
    <source>
        <dbReference type="NCBIfam" id="TIGR01128"/>
    </source>
</evidence>
<dbReference type="GO" id="GO:0006261">
    <property type="term" value="P:DNA-templated DNA replication"/>
    <property type="evidence" value="ECO:0007669"/>
    <property type="project" value="TreeGrafter"/>
</dbReference>
<dbReference type="NCBIfam" id="TIGR01128">
    <property type="entry name" value="holA"/>
    <property type="match status" value="1"/>
</dbReference>
<keyword evidence="4" id="KW-0548">Nucleotidyltransferase</keyword>
<evidence type="ECO:0000256" key="4">
    <source>
        <dbReference type="ARBA" id="ARBA00022695"/>
    </source>
</evidence>
<dbReference type="SUPFAM" id="SSF52540">
    <property type="entry name" value="P-loop containing nucleoside triphosphate hydrolases"/>
    <property type="match status" value="1"/>
</dbReference>
<dbReference type="SUPFAM" id="SSF48019">
    <property type="entry name" value="post-AAA+ oligomerization domain-like"/>
    <property type="match status" value="1"/>
</dbReference>
<evidence type="ECO:0000313" key="12">
    <source>
        <dbReference type="EMBL" id="AMK75561.1"/>
    </source>
</evidence>
<dbReference type="RefSeq" id="WP_036272363.1">
    <property type="nucleotide sequence ID" value="NZ_CP014476.1"/>
</dbReference>
<dbReference type="CDD" id="cd18138">
    <property type="entry name" value="HLD_clamp_pol_III_delta"/>
    <property type="match status" value="1"/>
</dbReference>
<evidence type="ECO:0000259" key="11">
    <source>
        <dbReference type="Pfam" id="PF14840"/>
    </source>
</evidence>
<dbReference type="InterPro" id="IPR005790">
    <property type="entry name" value="DNA_polIII_delta"/>
</dbReference>
<evidence type="ECO:0000313" key="13">
    <source>
        <dbReference type="Proteomes" id="UP000030512"/>
    </source>
</evidence>
<feature type="domain" description="DNA polymerase III subunit delta C-terminal" evidence="11">
    <location>
        <begin position="214"/>
        <end position="333"/>
    </location>
</feature>
<dbReference type="EC" id="2.7.7.7" evidence="1 9"/>
<reference evidence="12 13" key="1">
    <citation type="journal article" date="2015" name="Environ. Microbiol.">
        <title>Methane oxidation coupled to nitrate reduction under hypoxia by the Gammaproteobacterium Methylomonas denitrificans, sp. nov. type strain FJG1.</title>
        <authorList>
            <person name="Kits K.D."/>
            <person name="Klotz M.G."/>
            <person name="Stein L.Y."/>
        </authorList>
    </citation>
    <scope>NUCLEOTIDE SEQUENCE [LARGE SCALE GENOMIC DNA]</scope>
    <source>
        <strain evidence="12 13">FJG1</strain>
    </source>
</reference>
<dbReference type="Gene3D" id="1.20.272.10">
    <property type="match status" value="1"/>
</dbReference>
<organism evidence="12 13">
    <name type="scientific">Methylomonas denitrificans</name>
    <dbReference type="NCBI Taxonomy" id="1538553"/>
    <lineage>
        <taxon>Bacteria</taxon>
        <taxon>Pseudomonadati</taxon>
        <taxon>Pseudomonadota</taxon>
        <taxon>Gammaproteobacteria</taxon>
        <taxon>Methylococcales</taxon>
        <taxon>Methylococcaceae</taxon>
        <taxon>Methylomonas</taxon>
    </lineage>
</organism>
<evidence type="ECO:0000256" key="8">
    <source>
        <dbReference type="ARBA" id="ARBA00049244"/>
    </source>
</evidence>
<proteinExistence type="inferred from homology"/>
<evidence type="ECO:0000256" key="2">
    <source>
        <dbReference type="ARBA" id="ARBA00017703"/>
    </source>
</evidence>
<evidence type="ECO:0000256" key="1">
    <source>
        <dbReference type="ARBA" id="ARBA00012417"/>
    </source>
</evidence>
<dbReference type="InterPro" id="IPR010372">
    <property type="entry name" value="DNA_pol3_delta_N"/>
</dbReference>
<dbReference type="GO" id="GO:0009360">
    <property type="term" value="C:DNA polymerase III complex"/>
    <property type="evidence" value="ECO:0007669"/>
    <property type="project" value="UniProtKB-UniRule"/>
</dbReference>
<dbReference type="Pfam" id="PF14840">
    <property type="entry name" value="DNA_pol3_delt_C"/>
    <property type="match status" value="1"/>
</dbReference>
<dbReference type="Gene3D" id="3.40.50.300">
    <property type="entry name" value="P-loop containing nucleotide triphosphate hydrolases"/>
    <property type="match status" value="1"/>
</dbReference>
<dbReference type="PANTHER" id="PTHR34388">
    <property type="entry name" value="DNA POLYMERASE III SUBUNIT DELTA"/>
    <property type="match status" value="1"/>
</dbReference>
<comment type="similarity">
    <text evidence="7">Belongs to the DNA polymerase HolA subunit family.</text>
</comment>
<accession>A0A140E587</accession>
<name>A0A140E587_9GAMM</name>
<dbReference type="InterPro" id="IPR027417">
    <property type="entry name" value="P-loop_NTPase"/>
</dbReference>
<sequence length="339" mass="37416">MRLKLDQLTATLHKELAPVYLVSGDEPLQLGEAADDIRRAARAAGYSTREVIAIDTGNEWPQLTLEAESLSIFSDKKLIDLRLPSGKPGLEGGKALSAYCQRPPEDTVLLITAGKLDGAAQKAQWFQTLEKVGAVVQVWPLQGSELLHWLQRRAERKGMHLDGDALKSLAVRVEGNLLAAAQELEKLYILHGAKRIGKAMVEDDVADSARFDVFKLMDALLSGKVNRAIKILAGLKAEGVAAPVILWAISREARTLVNIKTELKRGGNQEALYKKYQIWDKRKQLVQEALHRLKSKDLQIILLESAATDCQVKGQAAGDEWDGLFRICLLFSVSPLTRI</sequence>
<keyword evidence="3" id="KW-0808">Transferase</keyword>
<evidence type="ECO:0000256" key="5">
    <source>
        <dbReference type="ARBA" id="ARBA00022705"/>
    </source>
</evidence>
<comment type="catalytic activity">
    <reaction evidence="8">
        <text>DNA(n) + a 2'-deoxyribonucleoside 5'-triphosphate = DNA(n+1) + diphosphate</text>
        <dbReference type="Rhea" id="RHEA:22508"/>
        <dbReference type="Rhea" id="RHEA-COMP:17339"/>
        <dbReference type="Rhea" id="RHEA-COMP:17340"/>
        <dbReference type="ChEBI" id="CHEBI:33019"/>
        <dbReference type="ChEBI" id="CHEBI:61560"/>
        <dbReference type="ChEBI" id="CHEBI:173112"/>
        <dbReference type="EC" id="2.7.7.7"/>
    </reaction>
</comment>
<evidence type="ECO:0000256" key="7">
    <source>
        <dbReference type="ARBA" id="ARBA00034754"/>
    </source>
</evidence>